<gene>
    <name evidence="2" type="ORF">I0C86_34265</name>
</gene>
<reference evidence="2 3" key="1">
    <citation type="submission" date="2020-11" db="EMBL/GenBank/DDBJ databases">
        <title>A novel isolate from a Black sea contaminated sediment with potential to produce alkanes: Plantactinospora alkalitolerans sp. nov.</title>
        <authorList>
            <person name="Carro L."/>
            <person name="Veyisoglu A."/>
            <person name="Guven K."/>
            <person name="Schumann P."/>
            <person name="Klenk H.-P."/>
            <person name="Sahin N."/>
        </authorList>
    </citation>
    <scope>NUCLEOTIDE SEQUENCE [LARGE SCALE GENOMIC DNA]</scope>
    <source>
        <strain evidence="2 3">S1510</strain>
    </source>
</reference>
<comment type="caution">
    <text evidence="2">The sequence shown here is derived from an EMBL/GenBank/DDBJ whole genome shotgun (WGS) entry which is preliminary data.</text>
</comment>
<evidence type="ECO:0000313" key="2">
    <source>
        <dbReference type="EMBL" id="MBF9133965.1"/>
    </source>
</evidence>
<organism evidence="2 3">
    <name type="scientific">Plantactinospora alkalitolerans</name>
    <dbReference type="NCBI Taxonomy" id="2789879"/>
    <lineage>
        <taxon>Bacteria</taxon>
        <taxon>Bacillati</taxon>
        <taxon>Actinomycetota</taxon>
        <taxon>Actinomycetes</taxon>
        <taxon>Micromonosporales</taxon>
        <taxon>Micromonosporaceae</taxon>
        <taxon>Plantactinospora</taxon>
    </lineage>
</organism>
<evidence type="ECO:0000313" key="3">
    <source>
        <dbReference type="Proteomes" id="UP000638560"/>
    </source>
</evidence>
<sequence>GTPHAAPPADRVLGGFAQLKVNDVPHDVLVLGNGLILVAEPDRSEQGQKRLTRLIDSMPVAELAQRHRFVPYAEIGRAQILRSTPLRVELTLTDGRQLTLAAGWTTPLLAKDSDSVLFRLLSTESGGRSPRPSTAGGPAGQTGQAAAAPGGGADGARVLDGLANVKVDNTQFDLLILDVGLVLIGDPGPFNHGRDRLLTLIQRWPVEEIADRNWLIRYEEIMRARVNRSIPVRAELELGTGQRITITEPWTTQTLTDGSGQVLIDALRSVGAEVVG</sequence>
<protein>
    <submittedName>
        <fullName evidence="2">Uncharacterized protein</fullName>
    </submittedName>
</protein>
<accession>A0ABS0H678</accession>
<dbReference type="EMBL" id="JADPUN010000307">
    <property type="protein sequence ID" value="MBF9133965.1"/>
    <property type="molecule type" value="Genomic_DNA"/>
</dbReference>
<proteinExistence type="predicted"/>
<feature type="non-terminal residue" evidence="2">
    <location>
        <position position="1"/>
    </location>
</feature>
<evidence type="ECO:0000256" key="1">
    <source>
        <dbReference type="SAM" id="MobiDB-lite"/>
    </source>
</evidence>
<keyword evidence="3" id="KW-1185">Reference proteome</keyword>
<dbReference type="Proteomes" id="UP000638560">
    <property type="component" value="Unassembled WGS sequence"/>
</dbReference>
<feature type="region of interest" description="Disordered" evidence="1">
    <location>
        <begin position="123"/>
        <end position="151"/>
    </location>
</feature>
<name>A0ABS0H678_9ACTN</name>